<gene>
    <name evidence="13" type="ORF">AFUS01_LOCUS40903</name>
</gene>
<sequence>DSTSNGSASTLTTGTGTENNTSRSNTPTLSNQVGRALKKGKSRGKRKRWSMNNKNNKNYSNNKYNYSCMAREDHGQPIFGVQFHQKLKPGQPLILATVGSNRVSIYECIPEGSLKILQVYADPDADENFYTCAWTDDWKGEPLLAAAGARGVIRIFAPTEAACVKHYLGHGHAINDLLFHPKDPNLLLSASKDHSLRLWNIKTDYCVAIFGGVEGHRDEVLAADVDIDGTRIVSCGMDHSLKVWKLNKPEIELAIQSSYTWTTKTIRNGVIHGYKPFPTIIQNFPEYSTRDVHRNYVDCAKWFGEFILSKSCENTIVCWKGGKTFQKWDEITPNTTETTVIHRFEIKDCEIWFIRFCLDFHKKTLALGNQSGKTYIYDMTAKEPNQIKSTVLSHPKCISAIRQTAMSRDGTAGYFLGEDKLIYKVILQASVTIAKPCKRGCDNDIDTWTQSVKEAEDSVYGDDSYICHSCVNNCVREKMGDKFGSDFNVYKADCDQKNAYYVWYFGTAMVHCMEEIGPSKCKQQMKFSCGYDFKNMLKSSGSDSCNWKENCKKWGFDNAKFQPEDANWEPYTDKK</sequence>
<evidence type="ECO:0000256" key="6">
    <source>
        <dbReference type="ARBA" id="ARBA00023015"/>
    </source>
</evidence>
<dbReference type="InterPro" id="IPR051243">
    <property type="entry name" value="PcG_WD-repeat"/>
</dbReference>
<dbReference type="AlphaFoldDB" id="A0A8J2PWM4"/>
<evidence type="ECO:0000256" key="8">
    <source>
        <dbReference type="ARBA" id="ARBA00023242"/>
    </source>
</evidence>
<comment type="caution">
    <text evidence="13">The sequence shown here is derived from an EMBL/GenBank/DDBJ whole genome shotgun (WGS) entry which is preliminary data.</text>
</comment>
<dbReference type="PROSITE" id="PS50082">
    <property type="entry name" value="WD_REPEATS_2"/>
    <property type="match status" value="2"/>
</dbReference>
<evidence type="ECO:0000256" key="1">
    <source>
        <dbReference type="ARBA" id="ARBA00004123"/>
    </source>
</evidence>
<feature type="repeat" description="WD" evidence="11">
    <location>
        <begin position="167"/>
        <end position="209"/>
    </location>
</feature>
<evidence type="ECO:0000313" key="13">
    <source>
        <dbReference type="EMBL" id="CAG7831147.1"/>
    </source>
</evidence>
<evidence type="ECO:0000256" key="2">
    <source>
        <dbReference type="ARBA" id="ARBA00008075"/>
    </source>
</evidence>
<dbReference type="Proteomes" id="UP000708208">
    <property type="component" value="Unassembled WGS sequence"/>
</dbReference>
<dbReference type="Pfam" id="PF00400">
    <property type="entry name" value="WD40"/>
    <property type="match status" value="2"/>
</dbReference>
<evidence type="ECO:0000256" key="4">
    <source>
        <dbReference type="ARBA" id="ARBA00022574"/>
    </source>
</evidence>
<keyword evidence="6" id="KW-0805">Transcription regulation</keyword>
<dbReference type="OrthoDB" id="7318948at2759"/>
<dbReference type="FunFam" id="2.130.10.10:FF:000056">
    <property type="entry name" value="Polycomb protein eed"/>
    <property type="match status" value="1"/>
</dbReference>
<feature type="region of interest" description="Disordered" evidence="12">
    <location>
        <begin position="1"/>
        <end position="58"/>
    </location>
</feature>
<feature type="repeat" description="WD" evidence="11">
    <location>
        <begin position="213"/>
        <end position="254"/>
    </location>
</feature>
<dbReference type="GO" id="GO:0005634">
    <property type="term" value="C:nucleus"/>
    <property type="evidence" value="ECO:0007669"/>
    <property type="project" value="UniProtKB-SubCell"/>
</dbReference>
<name>A0A8J2PWM4_9HEXA</name>
<feature type="compositionally biased region" description="Basic residues" evidence="12">
    <location>
        <begin position="36"/>
        <end position="49"/>
    </location>
</feature>
<dbReference type="EMBL" id="CAJVCH010558997">
    <property type="protein sequence ID" value="CAG7831147.1"/>
    <property type="molecule type" value="Genomic_DNA"/>
</dbReference>
<dbReference type="SMART" id="SM00320">
    <property type="entry name" value="WD40"/>
    <property type="match status" value="6"/>
</dbReference>
<proteinExistence type="inferred from homology"/>
<evidence type="ECO:0000313" key="14">
    <source>
        <dbReference type="Proteomes" id="UP000708208"/>
    </source>
</evidence>
<evidence type="ECO:0000256" key="9">
    <source>
        <dbReference type="ARBA" id="ARBA00072179"/>
    </source>
</evidence>
<dbReference type="InterPro" id="IPR001680">
    <property type="entry name" value="WD40_rpt"/>
</dbReference>
<dbReference type="InterPro" id="IPR019775">
    <property type="entry name" value="WD40_repeat_CS"/>
</dbReference>
<feature type="non-terminal residue" evidence="13">
    <location>
        <position position="575"/>
    </location>
</feature>
<comment type="subcellular location">
    <subcellularLocation>
        <location evidence="1">Nucleus</location>
    </subcellularLocation>
</comment>
<keyword evidence="3" id="KW-0678">Repressor</keyword>
<comment type="similarity">
    <text evidence="2">Belongs to the WD repeat ESC family.</text>
</comment>
<feature type="compositionally biased region" description="Low complexity" evidence="12">
    <location>
        <begin position="1"/>
        <end position="26"/>
    </location>
</feature>
<keyword evidence="8" id="KW-0539">Nucleus</keyword>
<dbReference type="PROSITE" id="PS50294">
    <property type="entry name" value="WD_REPEATS_REGION"/>
    <property type="match status" value="2"/>
</dbReference>
<evidence type="ECO:0000256" key="10">
    <source>
        <dbReference type="ARBA" id="ARBA00076259"/>
    </source>
</evidence>
<keyword evidence="5" id="KW-0677">Repeat</keyword>
<protein>
    <recommendedName>
        <fullName evidence="9">Polycomb protein esc</fullName>
    </recommendedName>
    <alternativeName>
        <fullName evidence="10">Protein extra sex combs</fullName>
    </alternativeName>
</protein>
<keyword evidence="14" id="KW-1185">Reference proteome</keyword>
<keyword evidence="7" id="KW-0804">Transcription</keyword>
<accession>A0A8J2PWM4</accession>
<evidence type="ECO:0000256" key="11">
    <source>
        <dbReference type="PROSITE-ProRule" id="PRU00221"/>
    </source>
</evidence>
<keyword evidence="4 11" id="KW-0853">WD repeat</keyword>
<dbReference type="PROSITE" id="PS00678">
    <property type="entry name" value="WD_REPEATS_1"/>
    <property type="match status" value="1"/>
</dbReference>
<evidence type="ECO:0000256" key="3">
    <source>
        <dbReference type="ARBA" id="ARBA00022491"/>
    </source>
</evidence>
<dbReference type="PANTHER" id="PTHR10253">
    <property type="entry name" value="POLYCOMB PROTEIN"/>
    <property type="match status" value="1"/>
</dbReference>
<evidence type="ECO:0000256" key="7">
    <source>
        <dbReference type="ARBA" id="ARBA00023163"/>
    </source>
</evidence>
<evidence type="ECO:0000256" key="12">
    <source>
        <dbReference type="SAM" id="MobiDB-lite"/>
    </source>
</evidence>
<evidence type="ECO:0000256" key="5">
    <source>
        <dbReference type="ARBA" id="ARBA00022737"/>
    </source>
</evidence>
<reference evidence="13" key="1">
    <citation type="submission" date="2021-06" db="EMBL/GenBank/DDBJ databases">
        <authorList>
            <person name="Hodson N. C."/>
            <person name="Mongue J. A."/>
            <person name="Jaron S. K."/>
        </authorList>
    </citation>
    <scope>NUCLEOTIDE SEQUENCE</scope>
</reference>
<organism evidence="13 14">
    <name type="scientific">Allacma fusca</name>
    <dbReference type="NCBI Taxonomy" id="39272"/>
    <lineage>
        <taxon>Eukaryota</taxon>
        <taxon>Metazoa</taxon>
        <taxon>Ecdysozoa</taxon>
        <taxon>Arthropoda</taxon>
        <taxon>Hexapoda</taxon>
        <taxon>Collembola</taxon>
        <taxon>Symphypleona</taxon>
        <taxon>Sminthuridae</taxon>
        <taxon>Allacma</taxon>
    </lineage>
</organism>